<reference evidence="1 2" key="1">
    <citation type="submission" date="2019-09" db="EMBL/GenBank/DDBJ databases">
        <title>Genome sequencing of Ng87 strain.</title>
        <authorList>
            <person name="Karasev E.S."/>
            <person name="Andronov E."/>
        </authorList>
    </citation>
    <scope>NUCLEOTIDE SEQUENCE [LARGE SCALE GENOMIC DNA]</scope>
    <source>
        <strain evidence="1 2">Ng87</strain>
    </source>
</reference>
<dbReference type="InterPro" id="IPR003462">
    <property type="entry name" value="ODC_Mu_crystall"/>
</dbReference>
<name>A0A6A1TSS9_NEOGA</name>
<comment type="caution">
    <text evidence="1">The sequence shown here is derived from an EMBL/GenBank/DDBJ whole genome shotgun (WGS) entry which is preliminary data.</text>
</comment>
<accession>A0A6A1TSS9</accession>
<sequence>MVTALWQVIFGLASGRTSSAQPTLLDSHRLAARDFSALRYIYPRTGP</sequence>
<protein>
    <submittedName>
        <fullName evidence="1">Uncharacterized protein</fullName>
    </submittedName>
</protein>
<dbReference type="AlphaFoldDB" id="A0A6A1TSS9"/>
<proteinExistence type="predicted"/>
<dbReference type="RefSeq" id="WP_080955391.1">
    <property type="nucleotide sequence ID" value="NZ_JANFGR010000032.1"/>
</dbReference>
<dbReference type="EMBL" id="VZUL01000002">
    <property type="protein sequence ID" value="KAB1087296.1"/>
    <property type="molecule type" value="Genomic_DNA"/>
</dbReference>
<evidence type="ECO:0000313" key="2">
    <source>
        <dbReference type="Proteomes" id="UP000386575"/>
    </source>
</evidence>
<gene>
    <name evidence="1" type="ORF">F4V91_13205</name>
</gene>
<evidence type="ECO:0000313" key="1">
    <source>
        <dbReference type="EMBL" id="KAB1087296.1"/>
    </source>
</evidence>
<organism evidence="1 2">
    <name type="scientific">Neorhizobium galegae</name>
    <name type="common">Rhizobium galegae</name>
    <dbReference type="NCBI Taxonomy" id="399"/>
    <lineage>
        <taxon>Bacteria</taxon>
        <taxon>Pseudomonadati</taxon>
        <taxon>Pseudomonadota</taxon>
        <taxon>Alphaproteobacteria</taxon>
        <taxon>Hyphomicrobiales</taxon>
        <taxon>Rhizobiaceae</taxon>
        <taxon>Rhizobium/Agrobacterium group</taxon>
        <taxon>Neorhizobium</taxon>
    </lineage>
</organism>
<dbReference type="Pfam" id="PF02423">
    <property type="entry name" value="OCD_Mu_crystall"/>
    <property type="match status" value="1"/>
</dbReference>
<dbReference type="Proteomes" id="UP000386575">
    <property type="component" value="Unassembled WGS sequence"/>
</dbReference>